<proteinExistence type="predicted"/>
<name>A0AAD4M4D5_9AGAM</name>
<dbReference type="InterPro" id="IPR037238">
    <property type="entry name" value="YbiA-like_sf"/>
</dbReference>
<gene>
    <name evidence="2" type="ORF">B0F90DRAFT_1628377</name>
</gene>
<feature type="domain" description="NADAR" evidence="1">
    <location>
        <begin position="19"/>
        <end position="145"/>
    </location>
</feature>
<accession>A0AAD4M4D5</accession>
<evidence type="ECO:0000313" key="2">
    <source>
        <dbReference type="EMBL" id="KAI0301545.1"/>
    </source>
</evidence>
<reference evidence="2" key="1">
    <citation type="journal article" date="2022" name="New Phytol.">
        <title>Evolutionary transition to the ectomycorrhizal habit in the genomes of a hyperdiverse lineage of mushroom-forming fungi.</title>
        <authorList>
            <person name="Looney B."/>
            <person name="Miyauchi S."/>
            <person name="Morin E."/>
            <person name="Drula E."/>
            <person name="Courty P.E."/>
            <person name="Kohler A."/>
            <person name="Kuo A."/>
            <person name="LaButti K."/>
            <person name="Pangilinan J."/>
            <person name="Lipzen A."/>
            <person name="Riley R."/>
            <person name="Andreopoulos W."/>
            <person name="He G."/>
            <person name="Johnson J."/>
            <person name="Nolan M."/>
            <person name="Tritt A."/>
            <person name="Barry K.W."/>
            <person name="Grigoriev I.V."/>
            <person name="Nagy L.G."/>
            <person name="Hibbett D."/>
            <person name="Henrissat B."/>
            <person name="Matheny P.B."/>
            <person name="Labbe J."/>
            <person name="Martin F.M."/>
        </authorList>
    </citation>
    <scope>NUCLEOTIDE SEQUENCE</scope>
    <source>
        <strain evidence="2">BPL690</strain>
    </source>
</reference>
<dbReference type="Pfam" id="PF08719">
    <property type="entry name" value="NADAR"/>
    <property type="match status" value="1"/>
</dbReference>
<organism evidence="2 3">
    <name type="scientific">Multifurca ochricompacta</name>
    <dbReference type="NCBI Taxonomy" id="376703"/>
    <lineage>
        <taxon>Eukaryota</taxon>
        <taxon>Fungi</taxon>
        <taxon>Dikarya</taxon>
        <taxon>Basidiomycota</taxon>
        <taxon>Agaricomycotina</taxon>
        <taxon>Agaricomycetes</taxon>
        <taxon>Russulales</taxon>
        <taxon>Russulaceae</taxon>
        <taxon>Multifurca</taxon>
    </lineage>
</organism>
<keyword evidence="3" id="KW-1185">Reference proteome</keyword>
<evidence type="ECO:0000313" key="3">
    <source>
        <dbReference type="Proteomes" id="UP001203297"/>
    </source>
</evidence>
<protein>
    <recommendedName>
        <fullName evidence="1">NADAR domain-containing protein</fullName>
    </recommendedName>
</protein>
<dbReference type="EMBL" id="WTXG01000014">
    <property type="protein sequence ID" value="KAI0301545.1"/>
    <property type="molecule type" value="Genomic_DNA"/>
</dbReference>
<dbReference type="AlphaFoldDB" id="A0AAD4M4D5"/>
<dbReference type="InterPro" id="IPR012816">
    <property type="entry name" value="NADAR"/>
</dbReference>
<sequence>MLPVLRFNGYGENSGLLYHSPHAVMYQEELYPTALHLFEALKFLDHRPDLADRIRECERVEDVSVISADLAEYTRRDWGTVALAKMDEVLYLKFRQHRELRALLLNTYPAELVYAESGDHFWGDGAGNGRNELGNSLMRVRGRLRAEGGMPP</sequence>
<dbReference type="Gene3D" id="1.10.357.40">
    <property type="entry name" value="YbiA-like"/>
    <property type="match status" value="1"/>
</dbReference>
<dbReference type="Proteomes" id="UP001203297">
    <property type="component" value="Unassembled WGS sequence"/>
</dbReference>
<comment type="caution">
    <text evidence="2">The sequence shown here is derived from an EMBL/GenBank/DDBJ whole genome shotgun (WGS) entry which is preliminary data.</text>
</comment>
<evidence type="ECO:0000259" key="1">
    <source>
        <dbReference type="Pfam" id="PF08719"/>
    </source>
</evidence>
<dbReference type="SUPFAM" id="SSF143990">
    <property type="entry name" value="YbiA-like"/>
    <property type="match status" value="1"/>
</dbReference>
<dbReference type="CDD" id="cd15457">
    <property type="entry name" value="NADAR"/>
    <property type="match status" value="1"/>
</dbReference>